<name>A0A9W4GI11_BLUGR</name>
<feature type="chain" id="PRO_5040760535" evidence="1">
    <location>
        <begin position="29"/>
        <end position="189"/>
    </location>
</feature>
<proteinExistence type="predicted"/>
<evidence type="ECO:0000256" key="1">
    <source>
        <dbReference type="SAM" id="SignalP"/>
    </source>
</evidence>
<protein>
    <submittedName>
        <fullName evidence="2">BgTH12-06170</fullName>
    </submittedName>
</protein>
<accession>A0A9W4GI11</accession>
<dbReference type="EMBL" id="CAJHIT010000008">
    <property type="protein sequence ID" value="CAD6504440.1"/>
    <property type="molecule type" value="Genomic_DNA"/>
</dbReference>
<sequence length="189" mass="22428">MNNLRHIFKGQSLWITAVLMIRLISVHASLIEGRMVKSTEPGYHCQRKIYHFGEVESVREAACIGFISTMKDSKRPLVYTEDDDDKKLIYEWEFPLSLSKITQGKNRKILEKITFNNSCELINVLYYDTKTRKYESCKKYPMSQQIRILRWKIFSLSLWFVADHYHGNKQSFNFTQLITYPNSWMVLPK</sequence>
<comment type="caution">
    <text evidence="2">The sequence shown here is derived from an EMBL/GenBank/DDBJ whole genome shotgun (WGS) entry which is preliminary data.</text>
</comment>
<evidence type="ECO:0000313" key="3">
    <source>
        <dbReference type="Proteomes" id="UP000683417"/>
    </source>
</evidence>
<evidence type="ECO:0000313" key="2">
    <source>
        <dbReference type="EMBL" id="CAD6504440.1"/>
    </source>
</evidence>
<organism evidence="2 3">
    <name type="scientific">Blumeria graminis f. sp. triticale</name>
    <dbReference type="NCBI Taxonomy" id="1689686"/>
    <lineage>
        <taxon>Eukaryota</taxon>
        <taxon>Fungi</taxon>
        <taxon>Dikarya</taxon>
        <taxon>Ascomycota</taxon>
        <taxon>Pezizomycotina</taxon>
        <taxon>Leotiomycetes</taxon>
        <taxon>Erysiphales</taxon>
        <taxon>Erysiphaceae</taxon>
        <taxon>Blumeria</taxon>
    </lineage>
</organism>
<reference evidence="2" key="1">
    <citation type="submission" date="2020-10" db="EMBL/GenBank/DDBJ databases">
        <authorList>
            <person name="Muller C M."/>
        </authorList>
    </citation>
    <scope>NUCLEOTIDE SEQUENCE</scope>
    <source>
        <strain evidence="2">THUN-12</strain>
    </source>
</reference>
<dbReference type="AlphaFoldDB" id="A0A9W4GI11"/>
<gene>
    <name evidence="2" type="ORF">BGTH12_LOCUS5798</name>
</gene>
<keyword evidence="1" id="KW-0732">Signal</keyword>
<dbReference type="Proteomes" id="UP000683417">
    <property type="component" value="Unassembled WGS sequence"/>
</dbReference>
<feature type="signal peptide" evidence="1">
    <location>
        <begin position="1"/>
        <end position="28"/>
    </location>
</feature>